<comment type="caution">
    <text evidence="1">The sequence shown here is derived from an EMBL/GenBank/DDBJ whole genome shotgun (WGS) entry which is preliminary data.</text>
</comment>
<keyword evidence="2" id="KW-1185">Reference proteome</keyword>
<evidence type="ECO:0000313" key="2">
    <source>
        <dbReference type="Proteomes" id="UP000484381"/>
    </source>
</evidence>
<reference evidence="1 2" key="1">
    <citation type="submission" date="2019-10" db="EMBL/GenBank/DDBJ databases">
        <title>Paraburkholderia sp. isolated from nodules of Mimosa pudica from Brazilian Atlantic Forest soils.</title>
        <authorList>
            <person name="Paulitsch F."/>
            <person name="Hungria M."/>
            <person name="Dall'Agnol R."/>
        </authorList>
    </citation>
    <scope>NUCLEOTIDE SEQUENCE [LARGE SCALE GENOMIC DNA]</scope>
    <source>
        <strain evidence="1 2">CNPSo 3157</strain>
    </source>
</reference>
<sequence length="63" mass="7054">MGECAIREHAENGCEPGHDIGGLVRHVPEVDPARYVDEQARGAYEDALVRWPLLARLMKLEGR</sequence>
<organism evidence="1 2">
    <name type="scientific">Paraburkholderia franconis</name>
    <dbReference type="NCBI Taxonomy" id="2654983"/>
    <lineage>
        <taxon>Bacteria</taxon>
        <taxon>Pseudomonadati</taxon>
        <taxon>Pseudomonadota</taxon>
        <taxon>Betaproteobacteria</taxon>
        <taxon>Burkholderiales</taxon>
        <taxon>Burkholderiaceae</taxon>
        <taxon>Paraburkholderia</taxon>
    </lineage>
</organism>
<dbReference type="Proteomes" id="UP000484381">
    <property type="component" value="Unassembled WGS sequence"/>
</dbReference>
<gene>
    <name evidence="1" type="ORF">GCT13_11910</name>
</gene>
<dbReference type="AlphaFoldDB" id="A0A7X1N9T2"/>
<accession>A0A7X1N9T2</accession>
<proteinExistence type="predicted"/>
<dbReference type="EMBL" id="WHNP01000009">
    <property type="protein sequence ID" value="MPW17616.1"/>
    <property type="molecule type" value="Genomic_DNA"/>
</dbReference>
<name>A0A7X1N9T2_9BURK</name>
<protein>
    <submittedName>
        <fullName evidence="1">Uncharacterized protein</fullName>
    </submittedName>
</protein>
<evidence type="ECO:0000313" key="1">
    <source>
        <dbReference type="EMBL" id="MPW17616.1"/>
    </source>
</evidence>